<dbReference type="GeneID" id="70218628"/>
<keyword evidence="1" id="KW-1133">Transmembrane helix</keyword>
<dbReference type="EMBL" id="JAGMUX010000019">
    <property type="protein sequence ID" value="KAH7232373.1"/>
    <property type="molecule type" value="Genomic_DNA"/>
</dbReference>
<feature type="transmembrane region" description="Helical" evidence="1">
    <location>
        <begin position="28"/>
        <end position="48"/>
    </location>
</feature>
<comment type="caution">
    <text evidence="2">The sequence shown here is derived from an EMBL/GenBank/DDBJ whole genome shotgun (WGS) entry which is preliminary data.</text>
</comment>
<evidence type="ECO:0000313" key="2">
    <source>
        <dbReference type="EMBL" id="KAH7232373.1"/>
    </source>
</evidence>
<accession>A0A9P9G542</accession>
<keyword evidence="3" id="KW-1185">Reference proteome</keyword>
<dbReference type="AlphaFoldDB" id="A0A9P9G542"/>
<proteinExistence type="predicted"/>
<feature type="non-terminal residue" evidence="2">
    <location>
        <position position="1"/>
    </location>
</feature>
<evidence type="ECO:0000313" key="3">
    <source>
        <dbReference type="Proteomes" id="UP000720189"/>
    </source>
</evidence>
<protein>
    <submittedName>
        <fullName evidence="2">Uncharacterized protein</fullName>
    </submittedName>
</protein>
<name>A0A9P9G542_FUSRE</name>
<organism evidence="2 3">
    <name type="scientific">Fusarium redolens</name>
    <dbReference type="NCBI Taxonomy" id="48865"/>
    <lineage>
        <taxon>Eukaryota</taxon>
        <taxon>Fungi</taxon>
        <taxon>Dikarya</taxon>
        <taxon>Ascomycota</taxon>
        <taxon>Pezizomycotina</taxon>
        <taxon>Sordariomycetes</taxon>
        <taxon>Hypocreomycetidae</taxon>
        <taxon>Hypocreales</taxon>
        <taxon>Nectriaceae</taxon>
        <taxon>Fusarium</taxon>
        <taxon>Fusarium redolens species complex</taxon>
    </lineage>
</organism>
<reference evidence="2" key="1">
    <citation type="journal article" date="2021" name="Nat. Commun.">
        <title>Genetic determinants of endophytism in the Arabidopsis root mycobiome.</title>
        <authorList>
            <person name="Mesny F."/>
            <person name="Miyauchi S."/>
            <person name="Thiergart T."/>
            <person name="Pickel B."/>
            <person name="Atanasova L."/>
            <person name="Karlsson M."/>
            <person name="Huettel B."/>
            <person name="Barry K.W."/>
            <person name="Haridas S."/>
            <person name="Chen C."/>
            <person name="Bauer D."/>
            <person name="Andreopoulos W."/>
            <person name="Pangilinan J."/>
            <person name="LaButti K."/>
            <person name="Riley R."/>
            <person name="Lipzen A."/>
            <person name="Clum A."/>
            <person name="Drula E."/>
            <person name="Henrissat B."/>
            <person name="Kohler A."/>
            <person name="Grigoriev I.V."/>
            <person name="Martin F.M."/>
            <person name="Hacquard S."/>
        </authorList>
    </citation>
    <scope>NUCLEOTIDE SEQUENCE</scope>
    <source>
        <strain evidence="2">MPI-CAGE-AT-0023</strain>
    </source>
</reference>
<gene>
    <name evidence="2" type="ORF">BKA55DRAFT_523910</name>
</gene>
<dbReference type="RefSeq" id="XP_046044033.1">
    <property type="nucleotide sequence ID" value="XM_046188674.1"/>
</dbReference>
<keyword evidence="1" id="KW-0812">Transmembrane</keyword>
<keyword evidence="1" id="KW-0472">Membrane</keyword>
<evidence type="ECO:0000256" key="1">
    <source>
        <dbReference type="SAM" id="Phobius"/>
    </source>
</evidence>
<dbReference type="Proteomes" id="UP000720189">
    <property type="component" value="Unassembled WGS sequence"/>
</dbReference>
<sequence length="96" mass="10974">FIVYCIGCIISTKEWGEDNSLVYTKGCFLSIANWIFLIISYVVCLILVRKRTQRRCYGDRSNRREHGRSGILAMTTGVSVDSELTDIKNKGLRYGM</sequence>